<evidence type="ECO:0000256" key="2">
    <source>
        <dbReference type="ARBA" id="ARBA00022692"/>
    </source>
</evidence>
<evidence type="ECO:0000313" key="8">
    <source>
        <dbReference type="Proteomes" id="UP000036923"/>
    </source>
</evidence>
<accession>A0A0L6JNW7</accession>
<feature type="domain" description="O-antigen ligase-related" evidence="6">
    <location>
        <begin position="300"/>
        <end position="435"/>
    </location>
</feature>
<dbReference type="OrthoDB" id="9806320at2"/>
<feature type="transmembrane region" description="Helical" evidence="5">
    <location>
        <begin position="418"/>
        <end position="439"/>
    </location>
</feature>
<evidence type="ECO:0000259" key="6">
    <source>
        <dbReference type="Pfam" id="PF04932"/>
    </source>
</evidence>
<sequence>MINILKSSLIIGFIITLVKKLQIAYKESLISRIAAYLSSKFKELIDNSKIVNFVKRRDYYSKVLEHSFFVSLLDKAINLVPRFLNTYYTKYGEVFAESLIIKLAINILRRMEIVLALSIAFIIVVPHDYWNNMYSTIIVLALIAMFFLKVIFHRFESFNVKALDFALILFMLCVLLATGNSFFPKESIRFMVFFATCFLLVIVIVSSLNTERSLNSFIEILLIGVTFTGLYGIYQAKIRGIPVDPSYTDIITNSDAKGRVFSTVGNPNNYAEMLLMTIPFYFAVVLNSKSFIKKAVFSLLAVPPLISLVWTGSRSAWLCFAGSLLIFVYFKNKKLLPLFILAGIAFIPFMPQSIYRRLMSLTQADTSAQYRVKIYQTVIPMFVEYWKAGIGLGTDVFIGICRNYYQYTSKVPPHAHNLFLQVWIEVGLMGIVSFVWFIGRLIKKCMLNLSNKADANINNILIAGICSIIGVLVMGFAEYIWYYPRVMLIFWVAVAIVLAALSISMRKREGISNKA</sequence>
<dbReference type="PANTHER" id="PTHR37422">
    <property type="entry name" value="TEICHURONIC ACID BIOSYNTHESIS PROTEIN TUAE"/>
    <property type="match status" value="1"/>
</dbReference>
<dbReference type="GO" id="GO:0016020">
    <property type="term" value="C:membrane"/>
    <property type="evidence" value="ECO:0007669"/>
    <property type="project" value="UniProtKB-SubCell"/>
</dbReference>
<feature type="transmembrane region" description="Helical" evidence="5">
    <location>
        <begin position="335"/>
        <end position="355"/>
    </location>
</feature>
<name>A0A0L6JNW7_9FIRM</name>
<feature type="transmembrane region" description="Helical" evidence="5">
    <location>
        <begin position="460"/>
        <end position="482"/>
    </location>
</feature>
<protein>
    <recommendedName>
        <fullName evidence="6">O-antigen ligase-related domain-containing protein</fullName>
    </recommendedName>
</protein>
<gene>
    <name evidence="7" type="ORF">Bccel_2666</name>
</gene>
<evidence type="ECO:0000256" key="5">
    <source>
        <dbReference type="SAM" id="Phobius"/>
    </source>
</evidence>
<dbReference type="STRING" id="398512.Bccel_2666"/>
<evidence type="ECO:0000256" key="1">
    <source>
        <dbReference type="ARBA" id="ARBA00004141"/>
    </source>
</evidence>
<comment type="caution">
    <text evidence="7">The sequence shown here is derived from an EMBL/GenBank/DDBJ whole genome shotgun (WGS) entry which is preliminary data.</text>
</comment>
<organism evidence="7 8">
    <name type="scientific">Pseudobacteroides cellulosolvens ATCC 35603 = DSM 2933</name>
    <dbReference type="NCBI Taxonomy" id="398512"/>
    <lineage>
        <taxon>Bacteria</taxon>
        <taxon>Bacillati</taxon>
        <taxon>Bacillota</taxon>
        <taxon>Clostridia</taxon>
        <taxon>Eubacteriales</taxon>
        <taxon>Oscillospiraceae</taxon>
        <taxon>Pseudobacteroides</taxon>
    </lineage>
</organism>
<feature type="transmembrane region" description="Helical" evidence="5">
    <location>
        <begin position="488"/>
        <end position="505"/>
    </location>
</feature>
<feature type="transmembrane region" description="Helical" evidence="5">
    <location>
        <begin position="217"/>
        <end position="234"/>
    </location>
</feature>
<feature type="transmembrane region" description="Helical" evidence="5">
    <location>
        <begin position="188"/>
        <end position="205"/>
    </location>
</feature>
<dbReference type="AlphaFoldDB" id="A0A0L6JNW7"/>
<evidence type="ECO:0000256" key="4">
    <source>
        <dbReference type="ARBA" id="ARBA00023136"/>
    </source>
</evidence>
<dbReference type="eggNOG" id="COG3307">
    <property type="taxonomic scope" value="Bacteria"/>
</dbReference>
<dbReference type="Pfam" id="PF04932">
    <property type="entry name" value="Wzy_C"/>
    <property type="match status" value="1"/>
</dbReference>
<keyword evidence="4 5" id="KW-0472">Membrane</keyword>
<evidence type="ECO:0000256" key="3">
    <source>
        <dbReference type="ARBA" id="ARBA00022989"/>
    </source>
</evidence>
<feature type="transmembrane region" description="Helical" evidence="5">
    <location>
        <begin position="107"/>
        <end position="127"/>
    </location>
</feature>
<dbReference type="Proteomes" id="UP000036923">
    <property type="component" value="Unassembled WGS sequence"/>
</dbReference>
<keyword evidence="8" id="KW-1185">Reference proteome</keyword>
<dbReference type="InterPro" id="IPR007016">
    <property type="entry name" value="O-antigen_ligase-rel_domated"/>
</dbReference>
<proteinExistence type="predicted"/>
<keyword evidence="2 5" id="KW-0812">Transmembrane</keyword>
<comment type="subcellular location">
    <subcellularLocation>
        <location evidence="1">Membrane</location>
        <topology evidence="1">Multi-pass membrane protein</topology>
    </subcellularLocation>
</comment>
<feature type="transmembrane region" description="Helical" evidence="5">
    <location>
        <begin position="164"/>
        <end position="182"/>
    </location>
</feature>
<feature type="transmembrane region" description="Helical" evidence="5">
    <location>
        <begin position="270"/>
        <end position="286"/>
    </location>
</feature>
<dbReference type="EMBL" id="LGTC01000001">
    <property type="protein sequence ID" value="KNY27395.1"/>
    <property type="molecule type" value="Genomic_DNA"/>
</dbReference>
<dbReference type="InterPro" id="IPR051533">
    <property type="entry name" value="WaaL-like"/>
</dbReference>
<evidence type="ECO:0000313" key="7">
    <source>
        <dbReference type="EMBL" id="KNY27395.1"/>
    </source>
</evidence>
<reference evidence="8" key="1">
    <citation type="submission" date="2015-07" db="EMBL/GenBank/DDBJ databases">
        <title>Near-Complete Genome Sequence of the Cellulolytic Bacterium Bacteroides (Pseudobacteroides) cellulosolvens ATCC 35603.</title>
        <authorList>
            <person name="Dassa B."/>
            <person name="Utturkar S.M."/>
            <person name="Klingeman D.M."/>
            <person name="Hurt R.A."/>
            <person name="Keller M."/>
            <person name="Xu J."/>
            <person name="Reddy Y.H.K."/>
            <person name="Borovok I."/>
            <person name="Grinberg I.R."/>
            <person name="Lamed R."/>
            <person name="Zhivin O."/>
            <person name="Bayer E.A."/>
            <person name="Brown S.D."/>
        </authorList>
    </citation>
    <scope>NUCLEOTIDE SEQUENCE [LARGE SCALE GENOMIC DNA]</scope>
    <source>
        <strain evidence="8">DSM 2933</strain>
    </source>
</reference>
<keyword evidence="3 5" id="KW-1133">Transmembrane helix</keyword>
<feature type="transmembrane region" description="Helical" evidence="5">
    <location>
        <begin position="133"/>
        <end position="152"/>
    </location>
</feature>
<dbReference type="PANTHER" id="PTHR37422:SF13">
    <property type="entry name" value="LIPOPOLYSACCHARIDE BIOSYNTHESIS PROTEIN PA4999-RELATED"/>
    <property type="match status" value="1"/>
</dbReference>
<dbReference type="RefSeq" id="WP_050753418.1">
    <property type="nucleotide sequence ID" value="NZ_JQKC01000019.1"/>
</dbReference>